<name>A0ABV1KGQ8_9PSEU</name>
<comment type="subcellular location">
    <subcellularLocation>
        <location evidence="1">Cell membrane</location>
        <topology evidence="1">Multi-pass membrane protein</topology>
    </subcellularLocation>
</comment>
<dbReference type="InterPro" id="IPR003593">
    <property type="entry name" value="AAA+_ATPase"/>
</dbReference>
<sequence length="585" mass="60716">MSAGTRDRILPVAGSARLRAAVLGELAADRPAVAAMLALNAAAAGAGLVGPWLLGRIVDVVADGTDPDPLRTIDRLALVVVLSTLVQIVLSRIALGVGYRFGERSAARIRERLLDRALALPPAVVEAADPADLISRGSTDAGVVASALRRAVPEVAVAVVQVVFLVAAVLVLDPLLGACGLLCLAGLGVSLRWYLRRARSAYLHEAHTGAALAGTVTDTARGARTVEALALDHERAAAAETAIGAARSARLRTLSLRSVLFPSVDVALALPVVGVLLAGAALGRAGLVTLGTVVAATVYLRQLATPLDTVMIWVEQLQGAAASLARLEGLAEVRVPTAATAGTPRDDRIEVREVHHAYGGGPDVLHGIDLVIRPGERLAVVGASGAGKSTLGRLLAGLDRPRTGAVTVGGVPVADLPPDRLRAQVVLVTQDHHVFADTLRDNLRLARPDADDDELVRALDAVGAHRVADLPDGLDTVLGREIPLDGARAQQLALARVVLADPHTLVLDEATALLDPRTARGTERALASVLAGRTVVAIAHRLQTARDADRIAVLDEGRLVELGTHDELLAAGGAYARSWRSWSSG</sequence>
<accession>A0ABV1KGQ8</accession>
<dbReference type="PANTHER" id="PTHR43394:SF1">
    <property type="entry name" value="ATP-BINDING CASSETTE SUB-FAMILY B MEMBER 10, MITOCHONDRIAL"/>
    <property type="match status" value="1"/>
</dbReference>
<dbReference type="EMBL" id="JBEDNQ010000011">
    <property type="protein sequence ID" value="MEQ3553650.1"/>
    <property type="molecule type" value="Genomic_DNA"/>
</dbReference>
<keyword evidence="11" id="KW-1185">Reference proteome</keyword>
<dbReference type="Gene3D" id="3.40.50.300">
    <property type="entry name" value="P-loop containing nucleotide triphosphate hydrolases"/>
    <property type="match status" value="1"/>
</dbReference>
<evidence type="ECO:0000256" key="7">
    <source>
        <dbReference type="SAM" id="Phobius"/>
    </source>
</evidence>
<protein>
    <submittedName>
        <fullName evidence="10">ABC transporter ATP-binding protein</fullName>
    </submittedName>
</protein>
<keyword evidence="5 7" id="KW-1133">Transmembrane helix</keyword>
<comment type="caution">
    <text evidence="10">The sequence shown here is derived from an EMBL/GenBank/DDBJ whole genome shotgun (WGS) entry which is preliminary data.</text>
</comment>
<dbReference type="InterPro" id="IPR039421">
    <property type="entry name" value="Type_1_exporter"/>
</dbReference>
<feature type="transmembrane region" description="Helical" evidence="7">
    <location>
        <begin position="75"/>
        <end position="95"/>
    </location>
</feature>
<dbReference type="InterPro" id="IPR003439">
    <property type="entry name" value="ABC_transporter-like_ATP-bd"/>
</dbReference>
<dbReference type="PROSITE" id="PS50893">
    <property type="entry name" value="ABC_TRANSPORTER_2"/>
    <property type="match status" value="1"/>
</dbReference>
<dbReference type="PANTHER" id="PTHR43394">
    <property type="entry name" value="ATP-DEPENDENT PERMEASE MDL1, MITOCHONDRIAL"/>
    <property type="match status" value="1"/>
</dbReference>
<gene>
    <name evidence="10" type="ORF">WIS52_24525</name>
</gene>
<feature type="domain" description="ABC transmembrane type-1" evidence="9">
    <location>
        <begin position="34"/>
        <end position="319"/>
    </location>
</feature>
<dbReference type="InterPro" id="IPR027417">
    <property type="entry name" value="P-loop_NTPase"/>
</dbReference>
<evidence type="ECO:0000256" key="1">
    <source>
        <dbReference type="ARBA" id="ARBA00004651"/>
    </source>
</evidence>
<feature type="domain" description="ABC transporter" evidence="8">
    <location>
        <begin position="349"/>
        <end position="581"/>
    </location>
</feature>
<dbReference type="PROSITE" id="PS50929">
    <property type="entry name" value="ABC_TM1F"/>
    <property type="match status" value="1"/>
</dbReference>
<keyword evidence="4 10" id="KW-0067">ATP-binding</keyword>
<proteinExistence type="predicted"/>
<evidence type="ECO:0000256" key="4">
    <source>
        <dbReference type="ARBA" id="ARBA00022840"/>
    </source>
</evidence>
<feature type="transmembrane region" description="Helical" evidence="7">
    <location>
        <begin position="259"/>
        <end position="282"/>
    </location>
</feature>
<evidence type="ECO:0000256" key="5">
    <source>
        <dbReference type="ARBA" id="ARBA00022989"/>
    </source>
</evidence>
<evidence type="ECO:0000256" key="2">
    <source>
        <dbReference type="ARBA" id="ARBA00022692"/>
    </source>
</evidence>
<keyword evidence="2 7" id="KW-0812">Transmembrane</keyword>
<evidence type="ECO:0000313" key="11">
    <source>
        <dbReference type="Proteomes" id="UP001494902"/>
    </source>
</evidence>
<dbReference type="Pfam" id="PF00664">
    <property type="entry name" value="ABC_membrane"/>
    <property type="match status" value="1"/>
</dbReference>
<feature type="transmembrane region" description="Helical" evidence="7">
    <location>
        <begin position="151"/>
        <end position="169"/>
    </location>
</feature>
<organism evidence="10 11">
    <name type="scientific">Pseudonocardia nematodicida</name>
    <dbReference type="NCBI Taxonomy" id="1206997"/>
    <lineage>
        <taxon>Bacteria</taxon>
        <taxon>Bacillati</taxon>
        <taxon>Actinomycetota</taxon>
        <taxon>Actinomycetes</taxon>
        <taxon>Pseudonocardiales</taxon>
        <taxon>Pseudonocardiaceae</taxon>
        <taxon>Pseudonocardia</taxon>
    </lineage>
</organism>
<dbReference type="InterPro" id="IPR036640">
    <property type="entry name" value="ABC1_TM_sf"/>
</dbReference>
<dbReference type="GO" id="GO:0005524">
    <property type="term" value="F:ATP binding"/>
    <property type="evidence" value="ECO:0007669"/>
    <property type="project" value="UniProtKB-KW"/>
</dbReference>
<dbReference type="SMART" id="SM00382">
    <property type="entry name" value="AAA"/>
    <property type="match status" value="1"/>
</dbReference>
<evidence type="ECO:0000259" key="8">
    <source>
        <dbReference type="PROSITE" id="PS50893"/>
    </source>
</evidence>
<evidence type="ECO:0000259" key="9">
    <source>
        <dbReference type="PROSITE" id="PS50929"/>
    </source>
</evidence>
<feature type="transmembrane region" description="Helical" evidence="7">
    <location>
        <begin position="33"/>
        <end position="55"/>
    </location>
</feature>
<keyword evidence="6 7" id="KW-0472">Membrane</keyword>
<dbReference type="SUPFAM" id="SSF52540">
    <property type="entry name" value="P-loop containing nucleoside triphosphate hydrolases"/>
    <property type="match status" value="1"/>
</dbReference>
<keyword evidence="3" id="KW-0547">Nucleotide-binding</keyword>
<evidence type="ECO:0000256" key="6">
    <source>
        <dbReference type="ARBA" id="ARBA00023136"/>
    </source>
</evidence>
<dbReference type="Pfam" id="PF00005">
    <property type="entry name" value="ABC_tran"/>
    <property type="match status" value="1"/>
</dbReference>
<evidence type="ECO:0000313" key="10">
    <source>
        <dbReference type="EMBL" id="MEQ3553650.1"/>
    </source>
</evidence>
<dbReference type="InterPro" id="IPR011527">
    <property type="entry name" value="ABC1_TM_dom"/>
</dbReference>
<dbReference type="Proteomes" id="UP001494902">
    <property type="component" value="Unassembled WGS sequence"/>
</dbReference>
<evidence type="ECO:0000256" key="3">
    <source>
        <dbReference type="ARBA" id="ARBA00022741"/>
    </source>
</evidence>
<dbReference type="SUPFAM" id="SSF90123">
    <property type="entry name" value="ABC transporter transmembrane region"/>
    <property type="match status" value="1"/>
</dbReference>
<feature type="transmembrane region" description="Helical" evidence="7">
    <location>
        <begin position="175"/>
        <end position="195"/>
    </location>
</feature>
<dbReference type="Gene3D" id="1.20.1560.10">
    <property type="entry name" value="ABC transporter type 1, transmembrane domain"/>
    <property type="match status" value="1"/>
</dbReference>
<reference evidence="10 11" key="1">
    <citation type="submission" date="2024-03" db="EMBL/GenBank/DDBJ databases">
        <title>Draft genome sequence of Pseudonocardia nematodicida JCM 31783.</title>
        <authorList>
            <person name="Butdee W."/>
            <person name="Duangmal K."/>
        </authorList>
    </citation>
    <scope>NUCLEOTIDE SEQUENCE [LARGE SCALE GENOMIC DNA]</scope>
    <source>
        <strain evidence="10 11">JCM 31783</strain>
    </source>
</reference>
<dbReference type="RefSeq" id="WP_349300716.1">
    <property type="nucleotide sequence ID" value="NZ_JBEDNQ010000011.1"/>
</dbReference>